<dbReference type="EMBL" id="CAUJNA010003693">
    <property type="protein sequence ID" value="CAJ1407821.1"/>
    <property type="molecule type" value="Genomic_DNA"/>
</dbReference>
<accession>A0AA36JMM3</accession>
<feature type="domain" description="C3H1-type" evidence="7">
    <location>
        <begin position="28"/>
        <end position="55"/>
    </location>
</feature>
<feature type="zinc finger region" description="C3H1-type" evidence="5">
    <location>
        <begin position="63"/>
        <end position="91"/>
    </location>
</feature>
<evidence type="ECO:0000313" key="9">
    <source>
        <dbReference type="Proteomes" id="UP001178507"/>
    </source>
</evidence>
<feature type="region of interest" description="Disordered" evidence="6">
    <location>
        <begin position="1"/>
        <end position="20"/>
    </location>
</feature>
<evidence type="ECO:0000256" key="1">
    <source>
        <dbReference type="ARBA" id="ARBA00022723"/>
    </source>
</evidence>
<evidence type="ECO:0000256" key="6">
    <source>
        <dbReference type="SAM" id="MobiDB-lite"/>
    </source>
</evidence>
<dbReference type="PANTHER" id="PTHR12547:SF18">
    <property type="entry name" value="PROTEIN TIS11"/>
    <property type="match status" value="1"/>
</dbReference>
<keyword evidence="4 5" id="KW-0862">Zinc</keyword>
<evidence type="ECO:0000256" key="4">
    <source>
        <dbReference type="ARBA" id="ARBA00022833"/>
    </source>
</evidence>
<gene>
    <name evidence="8" type="ORF">EVOR1521_LOCUS29430</name>
</gene>
<dbReference type="InterPro" id="IPR045877">
    <property type="entry name" value="ZFP36-like"/>
</dbReference>
<dbReference type="AlphaFoldDB" id="A0AA36JMM3"/>
<evidence type="ECO:0000256" key="2">
    <source>
        <dbReference type="ARBA" id="ARBA00022737"/>
    </source>
</evidence>
<comment type="caution">
    <text evidence="8">The sequence shown here is derived from an EMBL/GenBank/DDBJ whole genome shotgun (WGS) entry which is preliminary data.</text>
</comment>
<dbReference type="PROSITE" id="PS50103">
    <property type="entry name" value="ZF_C3H1"/>
    <property type="match status" value="2"/>
</dbReference>
<sequence>MGQMSRLQKNNTEAPMSREKQTLFVGQFRKTKLCRFHETGRCRYAEKCPFAHSPEELEDLPDLRKTSICKNWQNHCCKLSADQCTFAHGKEELRKTPPFGRKRPPQTVISRKDSFEGQHKLKWRLACFAGSYRALLSYSSFGRLSTC</sequence>
<evidence type="ECO:0000256" key="5">
    <source>
        <dbReference type="PROSITE-ProRule" id="PRU00723"/>
    </source>
</evidence>
<evidence type="ECO:0000313" key="8">
    <source>
        <dbReference type="EMBL" id="CAJ1407821.1"/>
    </source>
</evidence>
<feature type="zinc finger region" description="C3H1-type" evidence="5">
    <location>
        <begin position="28"/>
        <end position="55"/>
    </location>
</feature>
<evidence type="ECO:0000259" key="7">
    <source>
        <dbReference type="PROSITE" id="PS50103"/>
    </source>
</evidence>
<dbReference type="PANTHER" id="PTHR12547">
    <property type="entry name" value="CCCH ZINC FINGER/TIS11-RELATED"/>
    <property type="match status" value="1"/>
</dbReference>
<name>A0AA36JMM3_9DINO</name>
<dbReference type="InterPro" id="IPR000571">
    <property type="entry name" value="Znf_CCCH"/>
</dbReference>
<dbReference type="InterPro" id="IPR036855">
    <property type="entry name" value="Znf_CCCH_sf"/>
</dbReference>
<keyword evidence="3 5" id="KW-0863">Zinc-finger</keyword>
<feature type="compositionally biased region" description="Polar residues" evidence="6">
    <location>
        <begin position="1"/>
        <end position="14"/>
    </location>
</feature>
<dbReference type="SMART" id="SM00356">
    <property type="entry name" value="ZnF_C3H1"/>
    <property type="match status" value="2"/>
</dbReference>
<keyword evidence="9" id="KW-1185">Reference proteome</keyword>
<proteinExistence type="predicted"/>
<reference evidence="8" key="1">
    <citation type="submission" date="2023-08" db="EMBL/GenBank/DDBJ databases">
        <authorList>
            <person name="Chen Y."/>
            <person name="Shah S."/>
            <person name="Dougan E. K."/>
            <person name="Thang M."/>
            <person name="Chan C."/>
        </authorList>
    </citation>
    <scope>NUCLEOTIDE SEQUENCE</scope>
</reference>
<dbReference type="Pfam" id="PF00642">
    <property type="entry name" value="zf-CCCH"/>
    <property type="match status" value="1"/>
</dbReference>
<keyword evidence="2" id="KW-0677">Repeat</keyword>
<organism evidence="8 9">
    <name type="scientific">Effrenium voratum</name>
    <dbReference type="NCBI Taxonomy" id="2562239"/>
    <lineage>
        <taxon>Eukaryota</taxon>
        <taxon>Sar</taxon>
        <taxon>Alveolata</taxon>
        <taxon>Dinophyceae</taxon>
        <taxon>Suessiales</taxon>
        <taxon>Symbiodiniaceae</taxon>
        <taxon>Effrenium</taxon>
    </lineage>
</organism>
<feature type="domain" description="C3H1-type" evidence="7">
    <location>
        <begin position="63"/>
        <end position="91"/>
    </location>
</feature>
<dbReference type="Proteomes" id="UP001178507">
    <property type="component" value="Unassembled WGS sequence"/>
</dbReference>
<dbReference type="SUPFAM" id="SSF90229">
    <property type="entry name" value="CCCH zinc finger"/>
    <property type="match status" value="1"/>
</dbReference>
<dbReference type="GO" id="GO:0008270">
    <property type="term" value="F:zinc ion binding"/>
    <property type="evidence" value="ECO:0007669"/>
    <property type="project" value="UniProtKB-KW"/>
</dbReference>
<dbReference type="GO" id="GO:0003729">
    <property type="term" value="F:mRNA binding"/>
    <property type="evidence" value="ECO:0007669"/>
    <property type="project" value="InterPro"/>
</dbReference>
<keyword evidence="1 5" id="KW-0479">Metal-binding</keyword>
<protein>
    <recommendedName>
        <fullName evidence="7">C3H1-type domain-containing protein</fullName>
    </recommendedName>
</protein>
<dbReference type="Gene3D" id="4.10.1000.10">
    <property type="entry name" value="Zinc finger, CCCH-type"/>
    <property type="match status" value="2"/>
</dbReference>
<evidence type="ECO:0000256" key="3">
    <source>
        <dbReference type="ARBA" id="ARBA00022771"/>
    </source>
</evidence>